<dbReference type="Proteomes" id="UP001209540">
    <property type="component" value="Unassembled WGS sequence"/>
</dbReference>
<dbReference type="InterPro" id="IPR001810">
    <property type="entry name" value="F-box_dom"/>
</dbReference>
<reference evidence="2" key="1">
    <citation type="journal article" date="2022" name="IScience">
        <title>Evolution of zygomycete secretomes and the origins of terrestrial fungal ecologies.</title>
        <authorList>
            <person name="Chang Y."/>
            <person name="Wang Y."/>
            <person name="Mondo S."/>
            <person name="Ahrendt S."/>
            <person name="Andreopoulos W."/>
            <person name="Barry K."/>
            <person name="Beard J."/>
            <person name="Benny G.L."/>
            <person name="Blankenship S."/>
            <person name="Bonito G."/>
            <person name="Cuomo C."/>
            <person name="Desiro A."/>
            <person name="Gervers K.A."/>
            <person name="Hundley H."/>
            <person name="Kuo A."/>
            <person name="LaButti K."/>
            <person name="Lang B.F."/>
            <person name="Lipzen A."/>
            <person name="O'Donnell K."/>
            <person name="Pangilinan J."/>
            <person name="Reynolds N."/>
            <person name="Sandor L."/>
            <person name="Smith M.E."/>
            <person name="Tsang A."/>
            <person name="Grigoriev I.V."/>
            <person name="Stajich J.E."/>
            <person name="Spatafora J.W."/>
        </authorList>
    </citation>
    <scope>NUCLEOTIDE SEQUENCE</scope>
    <source>
        <strain evidence="2">RSA 2281</strain>
    </source>
</reference>
<name>A0AAD5K2G2_9FUNG</name>
<comment type="caution">
    <text evidence="2">The sequence shown here is derived from an EMBL/GenBank/DDBJ whole genome shotgun (WGS) entry which is preliminary data.</text>
</comment>
<dbReference type="EMBL" id="JAIXMP010000010">
    <property type="protein sequence ID" value="KAI9266524.1"/>
    <property type="molecule type" value="Genomic_DNA"/>
</dbReference>
<dbReference type="Gene3D" id="1.20.1280.50">
    <property type="match status" value="1"/>
</dbReference>
<feature type="domain" description="F-box" evidence="1">
    <location>
        <begin position="1"/>
        <end position="47"/>
    </location>
</feature>
<organism evidence="2 3">
    <name type="scientific">Phascolomyces articulosus</name>
    <dbReference type="NCBI Taxonomy" id="60185"/>
    <lineage>
        <taxon>Eukaryota</taxon>
        <taxon>Fungi</taxon>
        <taxon>Fungi incertae sedis</taxon>
        <taxon>Mucoromycota</taxon>
        <taxon>Mucoromycotina</taxon>
        <taxon>Mucoromycetes</taxon>
        <taxon>Mucorales</taxon>
        <taxon>Lichtheimiaceae</taxon>
        <taxon>Phascolomyces</taxon>
    </lineage>
</organism>
<dbReference type="InterPro" id="IPR032675">
    <property type="entry name" value="LRR_dom_sf"/>
</dbReference>
<dbReference type="Pfam" id="PF00646">
    <property type="entry name" value="F-box"/>
    <property type="match status" value="1"/>
</dbReference>
<dbReference type="SUPFAM" id="SSF52047">
    <property type="entry name" value="RNI-like"/>
    <property type="match status" value="1"/>
</dbReference>
<evidence type="ECO:0000259" key="1">
    <source>
        <dbReference type="PROSITE" id="PS50181"/>
    </source>
</evidence>
<keyword evidence="3" id="KW-1185">Reference proteome</keyword>
<dbReference type="InterPro" id="IPR036047">
    <property type="entry name" value="F-box-like_dom_sf"/>
</dbReference>
<dbReference type="AlphaFoldDB" id="A0AAD5K2G2"/>
<dbReference type="PROSITE" id="PS50181">
    <property type="entry name" value="FBOX"/>
    <property type="match status" value="1"/>
</dbReference>
<accession>A0AAD5K2G2</accession>
<sequence>MRLELLPLEILDNIFCYLSFHDRWRVCTVSNGWRSTILCWKRMFEQLSTSDYKKNMVASLLPYRSYIHPDFVKSIQLNVQKGDELSSLIEFLADNKCSAITKVDITAPYWMKYNFFQLNTHCAMSLNNLSLKFNRGDDDHYKPPPDLILRHYPRLQVLCYIGPVYSKNGQQWKPSFPTGFKHQYLRDLVLHIHNSDGTFEAKNILVATPRIRRLRLGLQNIQHTSPLLLLDVLKQHCPELVTISFLHRYGNGTIIDPDLLSMERRTNSRSGLENLVFHDSFDEYPYARQLIQFLTTEYHQSLYTLDITCAYVTYDENNNSDSLDQLSSLVFPCLERFSLTDRITNMLSRRNHTLSPLSRFLSNSVPNLRHLALTYLEGGVELKMLVQKPNHLETLYLDHCNVVDLHQITSLLGNHGTNKEARLSRIALRCLPHISPEVLSFIASTQGTCLKELIIDQNEGVSIEDIELFLDNIPINNRSNMIHTANISLIYQDSPARDFPDKDKIDQMLAKLNLYAKEWRFTLSNYADLSLQLDSYSHVRYRKNIKKNRYSI</sequence>
<evidence type="ECO:0000313" key="2">
    <source>
        <dbReference type="EMBL" id="KAI9266524.1"/>
    </source>
</evidence>
<reference evidence="2" key="2">
    <citation type="submission" date="2023-02" db="EMBL/GenBank/DDBJ databases">
        <authorList>
            <consortium name="DOE Joint Genome Institute"/>
            <person name="Mondo S.J."/>
            <person name="Chang Y."/>
            <person name="Wang Y."/>
            <person name="Ahrendt S."/>
            <person name="Andreopoulos W."/>
            <person name="Barry K."/>
            <person name="Beard J."/>
            <person name="Benny G.L."/>
            <person name="Blankenship S."/>
            <person name="Bonito G."/>
            <person name="Cuomo C."/>
            <person name="Desiro A."/>
            <person name="Gervers K.A."/>
            <person name="Hundley H."/>
            <person name="Kuo A."/>
            <person name="LaButti K."/>
            <person name="Lang B.F."/>
            <person name="Lipzen A."/>
            <person name="O'Donnell K."/>
            <person name="Pangilinan J."/>
            <person name="Reynolds N."/>
            <person name="Sandor L."/>
            <person name="Smith M.W."/>
            <person name="Tsang A."/>
            <person name="Grigoriev I.V."/>
            <person name="Stajich J.E."/>
            <person name="Spatafora J.W."/>
        </authorList>
    </citation>
    <scope>NUCLEOTIDE SEQUENCE</scope>
    <source>
        <strain evidence="2">RSA 2281</strain>
    </source>
</reference>
<evidence type="ECO:0000313" key="3">
    <source>
        <dbReference type="Proteomes" id="UP001209540"/>
    </source>
</evidence>
<dbReference type="Gene3D" id="3.80.10.10">
    <property type="entry name" value="Ribonuclease Inhibitor"/>
    <property type="match status" value="1"/>
</dbReference>
<dbReference type="SUPFAM" id="SSF81383">
    <property type="entry name" value="F-box domain"/>
    <property type="match status" value="1"/>
</dbReference>
<gene>
    <name evidence="2" type="ORF">BDA99DRAFT_505923</name>
</gene>
<protein>
    <recommendedName>
        <fullName evidence="1">F-box domain-containing protein</fullName>
    </recommendedName>
</protein>
<proteinExistence type="predicted"/>